<reference evidence="3" key="1">
    <citation type="submission" date="2018-04" db="EMBL/GenBank/DDBJ databases">
        <title>Transcriptome of Schizaphis graminum biotype I.</title>
        <authorList>
            <person name="Scully E.D."/>
            <person name="Geib S.M."/>
            <person name="Palmer N.A."/>
            <person name="Koch K."/>
            <person name="Bradshaw J."/>
            <person name="Heng-Moss T."/>
            <person name="Sarath G."/>
        </authorList>
    </citation>
    <scope>NUCLEOTIDE SEQUENCE</scope>
</reference>
<keyword evidence="1" id="KW-1133">Transmembrane helix</keyword>
<feature type="signal peptide" evidence="2">
    <location>
        <begin position="1"/>
        <end position="24"/>
    </location>
</feature>
<organism evidence="3">
    <name type="scientific">Schizaphis graminum</name>
    <name type="common">Green bug aphid</name>
    <dbReference type="NCBI Taxonomy" id="13262"/>
    <lineage>
        <taxon>Eukaryota</taxon>
        <taxon>Metazoa</taxon>
        <taxon>Ecdysozoa</taxon>
        <taxon>Arthropoda</taxon>
        <taxon>Hexapoda</taxon>
        <taxon>Insecta</taxon>
        <taxon>Pterygota</taxon>
        <taxon>Neoptera</taxon>
        <taxon>Paraneoptera</taxon>
        <taxon>Hemiptera</taxon>
        <taxon>Sternorrhyncha</taxon>
        <taxon>Aphidomorpha</taxon>
        <taxon>Aphidoidea</taxon>
        <taxon>Aphididae</taxon>
        <taxon>Aphidini</taxon>
        <taxon>Schizaphis</taxon>
    </lineage>
</organism>
<dbReference type="AlphaFoldDB" id="A0A2S2P3Y8"/>
<accession>A0A2S2P3Y8</accession>
<keyword evidence="1" id="KW-0472">Membrane</keyword>
<evidence type="ECO:0000256" key="2">
    <source>
        <dbReference type="SAM" id="SignalP"/>
    </source>
</evidence>
<keyword evidence="1" id="KW-0812">Transmembrane</keyword>
<proteinExistence type="predicted"/>
<sequence>MTYLLNIIIDFCKTLFCLFITIQGKPILKVSGNNCTLKFEWKTSLVCSRKLAVEFDKDMCAATIKRPSQNVKNNTIIDFNNILIIKNFTDYSTKTNYQVNFCNGTVNLNGTFFGSMNLEYDISKKQLLANFQNKNDKHFKNVDIIVACSKSTEDLSKFNVIATDNGVRISMYSKGICCMDFNDHSNEEICKTYYLIPISTTTTVENQLSVYLPYSENNKSIESSLKINLEITEKEELILSTTEQIDESMTLIGTELKHIEHSSQQIYSKSTMKKEVVSGSSFYIEILLMVIVIILLTWIYRWKLLKEIRKLYYTLPFARRRRGSYNHNLM</sequence>
<keyword evidence="2" id="KW-0732">Signal</keyword>
<evidence type="ECO:0000313" key="3">
    <source>
        <dbReference type="EMBL" id="MBY24062.1"/>
    </source>
</evidence>
<name>A0A2S2P3Y8_SCHGA</name>
<protein>
    <submittedName>
        <fullName evidence="3">Uncharacterized protein</fullName>
    </submittedName>
</protein>
<evidence type="ECO:0000256" key="1">
    <source>
        <dbReference type="SAM" id="Phobius"/>
    </source>
</evidence>
<feature type="chain" id="PRO_5015608509" evidence="2">
    <location>
        <begin position="25"/>
        <end position="330"/>
    </location>
</feature>
<gene>
    <name evidence="3" type="ORF">g.95870</name>
</gene>
<dbReference type="EMBL" id="GGMR01011443">
    <property type="protein sequence ID" value="MBY24062.1"/>
    <property type="molecule type" value="Transcribed_RNA"/>
</dbReference>
<feature type="transmembrane region" description="Helical" evidence="1">
    <location>
        <begin position="282"/>
        <end position="300"/>
    </location>
</feature>